<dbReference type="InterPro" id="IPR005886">
    <property type="entry name" value="UDP_G4E"/>
</dbReference>
<evidence type="ECO:0000256" key="8">
    <source>
        <dbReference type="ARBA" id="ARBA00023144"/>
    </source>
</evidence>
<dbReference type="Proteomes" id="UP000076967">
    <property type="component" value="Unassembled WGS sequence"/>
</dbReference>
<dbReference type="Pfam" id="PF01370">
    <property type="entry name" value="Epimerase"/>
    <property type="match status" value="1"/>
</dbReference>
<dbReference type="PANTHER" id="PTHR43725">
    <property type="entry name" value="UDP-GLUCOSE 4-EPIMERASE"/>
    <property type="match status" value="1"/>
</dbReference>
<keyword evidence="7 10" id="KW-0520">NAD</keyword>
<dbReference type="InterPro" id="IPR036291">
    <property type="entry name" value="NAD(P)-bd_dom_sf"/>
</dbReference>
<dbReference type="STRING" id="494026.PGLA_00320"/>
<evidence type="ECO:0000313" key="13">
    <source>
        <dbReference type="Proteomes" id="UP000076967"/>
    </source>
</evidence>
<feature type="domain" description="NAD-dependent epimerase/dehydratase" evidence="11">
    <location>
        <begin position="3"/>
        <end position="261"/>
    </location>
</feature>
<gene>
    <name evidence="12" type="ORF">PGLA_00320</name>
</gene>
<dbReference type="GO" id="GO:0006012">
    <property type="term" value="P:galactose metabolic process"/>
    <property type="evidence" value="ECO:0007669"/>
    <property type="project" value="UniProtKB-UniPathway"/>
</dbReference>
<dbReference type="NCBIfam" id="NF007956">
    <property type="entry name" value="PRK10675.1"/>
    <property type="match status" value="1"/>
</dbReference>
<dbReference type="Gene3D" id="3.40.50.720">
    <property type="entry name" value="NAD(P)-binding Rossmann-like Domain"/>
    <property type="match status" value="1"/>
</dbReference>
<dbReference type="CDD" id="cd05247">
    <property type="entry name" value="UDP_G4E_1_SDR_e"/>
    <property type="match status" value="1"/>
</dbReference>
<evidence type="ECO:0000256" key="5">
    <source>
        <dbReference type="ARBA" id="ARBA00013189"/>
    </source>
</evidence>
<dbReference type="OrthoDB" id="9801785at2"/>
<evidence type="ECO:0000256" key="9">
    <source>
        <dbReference type="ARBA" id="ARBA00023235"/>
    </source>
</evidence>
<comment type="similarity">
    <text evidence="4 10">Belongs to the NAD(P)-dependent epimerase/dehydratase family.</text>
</comment>
<organism evidence="12 13">
    <name type="scientific">Paenibacillus glacialis</name>
    <dbReference type="NCBI Taxonomy" id="494026"/>
    <lineage>
        <taxon>Bacteria</taxon>
        <taxon>Bacillati</taxon>
        <taxon>Bacillota</taxon>
        <taxon>Bacilli</taxon>
        <taxon>Bacillales</taxon>
        <taxon>Paenibacillaceae</taxon>
        <taxon>Paenibacillus</taxon>
    </lineage>
</organism>
<keyword evidence="9 10" id="KW-0413">Isomerase</keyword>
<keyword evidence="13" id="KW-1185">Reference proteome</keyword>
<evidence type="ECO:0000256" key="3">
    <source>
        <dbReference type="ARBA" id="ARBA00004947"/>
    </source>
</evidence>
<evidence type="ECO:0000256" key="10">
    <source>
        <dbReference type="RuleBase" id="RU366046"/>
    </source>
</evidence>
<keyword evidence="8" id="KW-0299">Galactose metabolism</keyword>
<dbReference type="AlphaFoldDB" id="A0A168PFC1"/>
<name>A0A168PFC1_9BACL</name>
<accession>A0A168PFC1</accession>
<comment type="pathway">
    <text evidence="3 10">Carbohydrate metabolism; galactose metabolism.</text>
</comment>
<evidence type="ECO:0000256" key="4">
    <source>
        <dbReference type="ARBA" id="ARBA00007637"/>
    </source>
</evidence>
<dbReference type="EMBL" id="LVJH01000001">
    <property type="protein sequence ID" value="OAB46706.1"/>
    <property type="molecule type" value="Genomic_DNA"/>
</dbReference>
<dbReference type="SUPFAM" id="SSF51735">
    <property type="entry name" value="NAD(P)-binding Rossmann-fold domains"/>
    <property type="match status" value="1"/>
</dbReference>
<dbReference type="EC" id="5.1.3.2" evidence="5 10"/>
<evidence type="ECO:0000256" key="6">
    <source>
        <dbReference type="ARBA" id="ARBA00018569"/>
    </source>
</evidence>
<comment type="cofactor">
    <cofactor evidence="2 10">
        <name>NAD(+)</name>
        <dbReference type="ChEBI" id="CHEBI:57540"/>
    </cofactor>
</comment>
<dbReference type="GO" id="GO:0003978">
    <property type="term" value="F:UDP-glucose 4-epimerase activity"/>
    <property type="evidence" value="ECO:0007669"/>
    <property type="project" value="UniProtKB-UniRule"/>
</dbReference>
<proteinExistence type="inferred from homology"/>
<sequence length="334" mass="37155">MSILVTGGAGYIGSHISVELLNSNYDVIIIDNLCNSKIETIRRIKEITGKGLKFYHKDLLDQNSLDLLFQMNNIDAVIHLAGLKAVGESVQFPLMYYRKNIVSTMNLCEAMQTHNVKRLVFSSSATVYGAAARVPIQEDEIIQPTNPYGRTKAIIEQMLYDQYTSDKSWSIAILRYFNPIGAHASGLIGEDPKSIPNNLLPYISQVASGKLKKLNIYGRDYQTPDGTGIRDYLHVTDLAKGHLRALEKVMSSTGTDTYNLGTGNGYSVLDMILVFEKISGIPIPFQFVENRQGDVAISLASPEKSKIILGWAAEKGIEEMCRDAWHWELNNSSE</sequence>
<dbReference type="NCBIfam" id="TIGR01179">
    <property type="entry name" value="galE"/>
    <property type="match status" value="1"/>
</dbReference>
<dbReference type="UniPathway" id="UPA00214"/>
<evidence type="ECO:0000313" key="12">
    <source>
        <dbReference type="EMBL" id="OAB46706.1"/>
    </source>
</evidence>
<comment type="caution">
    <text evidence="12">The sequence shown here is derived from an EMBL/GenBank/DDBJ whole genome shotgun (WGS) entry which is preliminary data.</text>
</comment>
<dbReference type="GO" id="GO:0005829">
    <property type="term" value="C:cytosol"/>
    <property type="evidence" value="ECO:0007669"/>
    <property type="project" value="TreeGrafter"/>
</dbReference>
<comment type="subunit">
    <text evidence="10">Homodimer.</text>
</comment>
<evidence type="ECO:0000256" key="2">
    <source>
        <dbReference type="ARBA" id="ARBA00001911"/>
    </source>
</evidence>
<keyword evidence="10" id="KW-0119">Carbohydrate metabolism</keyword>
<dbReference type="InterPro" id="IPR001509">
    <property type="entry name" value="Epimerase_deHydtase"/>
</dbReference>
<comment type="catalytic activity">
    <reaction evidence="1 10">
        <text>UDP-alpha-D-glucose = UDP-alpha-D-galactose</text>
        <dbReference type="Rhea" id="RHEA:22168"/>
        <dbReference type="ChEBI" id="CHEBI:58885"/>
        <dbReference type="ChEBI" id="CHEBI:66914"/>
        <dbReference type="EC" id="5.1.3.2"/>
    </reaction>
</comment>
<dbReference type="Gene3D" id="3.90.25.10">
    <property type="entry name" value="UDP-galactose 4-epimerase, domain 1"/>
    <property type="match status" value="1"/>
</dbReference>
<dbReference type="PANTHER" id="PTHR43725:SF47">
    <property type="entry name" value="UDP-GLUCOSE 4-EPIMERASE"/>
    <property type="match status" value="1"/>
</dbReference>
<protein>
    <recommendedName>
        <fullName evidence="6 10">UDP-glucose 4-epimerase</fullName>
        <ecNumber evidence="5 10">5.1.3.2</ecNumber>
    </recommendedName>
</protein>
<evidence type="ECO:0000256" key="7">
    <source>
        <dbReference type="ARBA" id="ARBA00023027"/>
    </source>
</evidence>
<reference evidence="12 13" key="1">
    <citation type="submission" date="2016-03" db="EMBL/GenBank/DDBJ databases">
        <title>Draft genome sequence of Paenibacillus glacialis DSM 22343.</title>
        <authorList>
            <person name="Shin S.-K."/>
            <person name="Yi H."/>
        </authorList>
    </citation>
    <scope>NUCLEOTIDE SEQUENCE [LARGE SCALE GENOMIC DNA]</scope>
    <source>
        <strain evidence="12 13">DSM 22343</strain>
    </source>
</reference>
<evidence type="ECO:0000259" key="11">
    <source>
        <dbReference type="Pfam" id="PF01370"/>
    </source>
</evidence>
<evidence type="ECO:0000256" key="1">
    <source>
        <dbReference type="ARBA" id="ARBA00000083"/>
    </source>
</evidence>
<dbReference type="RefSeq" id="WP_068527162.1">
    <property type="nucleotide sequence ID" value="NZ_LVJH01000001.1"/>
</dbReference>